<evidence type="ECO:0000256" key="1">
    <source>
        <dbReference type="ARBA" id="ARBA00004167"/>
    </source>
</evidence>
<dbReference type="GeneTree" id="ENSGT00940000156320"/>
<dbReference type="PANTHER" id="PTHR16059">
    <property type="entry name" value="ANTHRAX TOXIN RECEPTOR"/>
    <property type="match status" value="1"/>
</dbReference>
<dbReference type="PANTHER" id="PTHR16059:SF13">
    <property type="entry name" value="ANTHRAX TOXIN RECEPTOR 2"/>
    <property type="match status" value="1"/>
</dbReference>
<evidence type="ECO:0000256" key="5">
    <source>
        <dbReference type="ARBA" id="ARBA00023136"/>
    </source>
</evidence>
<evidence type="ECO:0000256" key="4">
    <source>
        <dbReference type="ARBA" id="ARBA00022989"/>
    </source>
</evidence>
<dbReference type="GO" id="GO:0004888">
    <property type="term" value="F:transmembrane signaling receptor activity"/>
    <property type="evidence" value="ECO:0007669"/>
    <property type="project" value="TreeGrafter"/>
</dbReference>
<dbReference type="Pfam" id="PF00092">
    <property type="entry name" value="VWA"/>
    <property type="match status" value="1"/>
</dbReference>
<sequence length="415" mass="46519">PCYSYAMDGILCKALFLLLVILLCGAQEKSCDEPLDLYFVLDRSGSVSGHWDEIYGFVKNLTDRFTSPRLRLSFIVFSSSARVVLPLTEDRSQIEEGLKVLSEIKPAGETFMHVGLEQIKGKTDVSSSVVIALTDGKLEPYINELSIKEADKVRRHGAMVYCVGVMNFDQSQVLNFIVWNVCDCVAPCLGEYHYIILSSTFLESSRVRLIFAPLSGRISMEVLISLNNGESYITSPFIIHATACSKGIWVLWLILALLALSALAVFWWFWPLCCTVVSVCVRLCVREPEDDALPRHRWPQVDASYYGGRGAGGIKRMEVRWGDKGSTEEGARLEKAKNAVVTMPDQVDEPILPKPPPRPPPEYIPPVASRWYTPIKGHMDALGALLLRQYDRVAIMRPSSQDQGRCINFTRVQHQ</sequence>
<keyword evidence="2 6" id="KW-0812">Transmembrane</keyword>
<evidence type="ECO:0000256" key="3">
    <source>
        <dbReference type="ARBA" id="ARBA00022729"/>
    </source>
</evidence>
<evidence type="ECO:0000259" key="7">
    <source>
        <dbReference type="PROSITE" id="PS50234"/>
    </source>
</evidence>
<keyword evidence="9" id="KW-1185">Reference proteome</keyword>
<organism evidence="8 9">
    <name type="scientific">Gadus morhua</name>
    <name type="common">Atlantic cod</name>
    <dbReference type="NCBI Taxonomy" id="8049"/>
    <lineage>
        <taxon>Eukaryota</taxon>
        <taxon>Metazoa</taxon>
        <taxon>Chordata</taxon>
        <taxon>Craniata</taxon>
        <taxon>Vertebrata</taxon>
        <taxon>Euteleostomi</taxon>
        <taxon>Actinopterygii</taxon>
        <taxon>Neopterygii</taxon>
        <taxon>Teleostei</taxon>
        <taxon>Neoteleostei</taxon>
        <taxon>Acanthomorphata</taxon>
        <taxon>Zeiogadaria</taxon>
        <taxon>Gadariae</taxon>
        <taxon>Gadiformes</taxon>
        <taxon>Gadoidei</taxon>
        <taxon>Gadidae</taxon>
        <taxon>Gadus</taxon>
    </lineage>
</organism>
<feature type="transmembrane region" description="Helical" evidence="6">
    <location>
        <begin position="249"/>
        <end position="270"/>
    </location>
</feature>
<dbReference type="OMA" id="IIHATAC"/>
<dbReference type="InterPro" id="IPR036465">
    <property type="entry name" value="vWFA_dom_sf"/>
</dbReference>
<evidence type="ECO:0000313" key="9">
    <source>
        <dbReference type="Proteomes" id="UP000694546"/>
    </source>
</evidence>
<comment type="subcellular location">
    <subcellularLocation>
        <location evidence="1">Membrane</location>
        <topology evidence="1">Single-pass membrane protein</topology>
    </subcellularLocation>
</comment>
<accession>A0A8C4ZG97</accession>
<keyword evidence="4 6" id="KW-1133">Transmembrane helix</keyword>
<dbReference type="SMART" id="SM00327">
    <property type="entry name" value="VWA"/>
    <property type="match status" value="1"/>
</dbReference>
<dbReference type="Gene3D" id="3.40.50.410">
    <property type="entry name" value="von Willebrand factor, type A domain"/>
    <property type="match status" value="1"/>
</dbReference>
<reference evidence="8" key="2">
    <citation type="submission" date="2025-09" db="UniProtKB">
        <authorList>
            <consortium name="Ensembl"/>
        </authorList>
    </citation>
    <scope>IDENTIFICATION</scope>
</reference>
<dbReference type="PROSITE" id="PS50234">
    <property type="entry name" value="VWFA"/>
    <property type="match status" value="1"/>
</dbReference>
<dbReference type="Pfam" id="PF05586">
    <property type="entry name" value="Ant_C"/>
    <property type="match status" value="1"/>
</dbReference>
<protein>
    <submittedName>
        <fullName evidence="8">ANTXR cell adhesion molecule 2b</fullName>
    </submittedName>
</protein>
<reference evidence="8" key="1">
    <citation type="submission" date="2025-08" db="UniProtKB">
        <authorList>
            <consortium name="Ensembl"/>
        </authorList>
    </citation>
    <scope>IDENTIFICATION</scope>
</reference>
<keyword evidence="5 6" id="KW-0472">Membrane</keyword>
<dbReference type="InterPro" id="IPR008399">
    <property type="entry name" value="Anthrax_toxin_rcpt_C"/>
</dbReference>
<keyword evidence="3" id="KW-0732">Signal</keyword>
<feature type="domain" description="VWFA" evidence="7">
    <location>
        <begin position="36"/>
        <end position="214"/>
    </location>
</feature>
<dbReference type="AlphaFoldDB" id="A0A8C4ZG97"/>
<name>A0A8C4ZG97_GADMO</name>
<dbReference type="InterPro" id="IPR002035">
    <property type="entry name" value="VWF_A"/>
</dbReference>
<dbReference type="GO" id="GO:0009986">
    <property type="term" value="C:cell surface"/>
    <property type="evidence" value="ECO:0007669"/>
    <property type="project" value="TreeGrafter"/>
</dbReference>
<dbReference type="GO" id="GO:0005886">
    <property type="term" value="C:plasma membrane"/>
    <property type="evidence" value="ECO:0007669"/>
    <property type="project" value="TreeGrafter"/>
</dbReference>
<dbReference type="Ensembl" id="ENSGMOT00000012978.2">
    <property type="protein sequence ID" value="ENSGMOP00000012644.2"/>
    <property type="gene ID" value="ENSGMOG00000011819.2"/>
</dbReference>
<feature type="transmembrane region" description="Helical" evidence="6">
    <location>
        <begin position="6"/>
        <end position="26"/>
    </location>
</feature>
<evidence type="ECO:0000256" key="6">
    <source>
        <dbReference type="SAM" id="Phobius"/>
    </source>
</evidence>
<dbReference type="SUPFAM" id="SSF53300">
    <property type="entry name" value="vWA-like"/>
    <property type="match status" value="1"/>
</dbReference>
<dbReference type="Proteomes" id="UP000694546">
    <property type="component" value="Chromosome 19"/>
</dbReference>
<proteinExistence type="predicted"/>
<dbReference type="GO" id="GO:0046872">
    <property type="term" value="F:metal ion binding"/>
    <property type="evidence" value="ECO:0007669"/>
    <property type="project" value="UniProtKB-KW"/>
</dbReference>
<evidence type="ECO:0000256" key="2">
    <source>
        <dbReference type="ARBA" id="ARBA00022692"/>
    </source>
</evidence>
<evidence type="ECO:0000313" key="8">
    <source>
        <dbReference type="Ensembl" id="ENSGMOP00000012644.2"/>
    </source>
</evidence>